<organism evidence="2 3">
    <name type="scientific">Dillenia turbinata</name>
    <dbReference type="NCBI Taxonomy" id="194707"/>
    <lineage>
        <taxon>Eukaryota</taxon>
        <taxon>Viridiplantae</taxon>
        <taxon>Streptophyta</taxon>
        <taxon>Embryophyta</taxon>
        <taxon>Tracheophyta</taxon>
        <taxon>Spermatophyta</taxon>
        <taxon>Magnoliopsida</taxon>
        <taxon>eudicotyledons</taxon>
        <taxon>Gunneridae</taxon>
        <taxon>Pentapetalae</taxon>
        <taxon>Dilleniales</taxon>
        <taxon>Dilleniaceae</taxon>
        <taxon>Dillenia</taxon>
    </lineage>
</organism>
<keyword evidence="1" id="KW-1133">Transmembrane helix</keyword>
<feature type="transmembrane region" description="Helical" evidence="1">
    <location>
        <begin position="20"/>
        <end position="36"/>
    </location>
</feature>
<evidence type="ECO:0000313" key="3">
    <source>
        <dbReference type="Proteomes" id="UP001370490"/>
    </source>
</evidence>
<feature type="transmembrane region" description="Helical" evidence="1">
    <location>
        <begin position="156"/>
        <end position="178"/>
    </location>
</feature>
<feature type="transmembrane region" description="Helical" evidence="1">
    <location>
        <begin position="127"/>
        <end position="144"/>
    </location>
</feature>
<gene>
    <name evidence="2" type="ORF">RJ641_005802</name>
</gene>
<dbReference type="AlphaFoldDB" id="A0AAN8Z6Y5"/>
<keyword evidence="1" id="KW-0472">Membrane</keyword>
<protein>
    <recommendedName>
        <fullName evidence="4">Transmembrane protein</fullName>
    </recommendedName>
</protein>
<name>A0AAN8Z6Y5_9MAGN</name>
<dbReference type="PANTHER" id="PTHR35758:SF2">
    <property type="entry name" value="TRANSMEMBRANE PROTEIN"/>
    <property type="match status" value="1"/>
</dbReference>
<feature type="transmembrane region" description="Helical" evidence="1">
    <location>
        <begin position="56"/>
        <end position="77"/>
    </location>
</feature>
<comment type="caution">
    <text evidence="2">The sequence shown here is derived from an EMBL/GenBank/DDBJ whole genome shotgun (WGS) entry which is preliminary data.</text>
</comment>
<reference evidence="2 3" key="1">
    <citation type="submission" date="2023-12" db="EMBL/GenBank/DDBJ databases">
        <title>A high-quality genome assembly for Dillenia turbinata (Dilleniales).</title>
        <authorList>
            <person name="Chanderbali A."/>
        </authorList>
    </citation>
    <scope>NUCLEOTIDE SEQUENCE [LARGE SCALE GENOMIC DNA]</scope>
    <source>
        <strain evidence="2">LSX21</strain>
        <tissue evidence="2">Leaf</tissue>
    </source>
</reference>
<proteinExistence type="predicted"/>
<dbReference type="Proteomes" id="UP001370490">
    <property type="component" value="Unassembled WGS sequence"/>
</dbReference>
<evidence type="ECO:0000313" key="2">
    <source>
        <dbReference type="EMBL" id="KAK6927211.1"/>
    </source>
</evidence>
<keyword evidence="3" id="KW-1185">Reference proteome</keyword>
<keyword evidence="1" id="KW-0812">Transmembrane</keyword>
<evidence type="ECO:0000256" key="1">
    <source>
        <dbReference type="SAM" id="Phobius"/>
    </source>
</evidence>
<dbReference type="PANTHER" id="PTHR35758">
    <property type="entry name" value="TRANSMEMBRANE PROTEIN"/>
    <property type="match status" value="1"/>
</dbReference>
<evidence type="ECO:0008006" key="4">
    <source>
        <dbReference type="Google" id="ProtNLM"/>
    </source>
</evidence>
<sequence length="189" mass="20937">MEQGAASRNSHSWFSSYEKLLGIGLAILAVASPLYINRRSATTTDLPLETQPNNPASWLPLLVLLFIFATTLSYYHARNFARSSCFASYERQLGIGLAILAVASPLYIDRSTTTEESDTPSINLTSWRPLLLLLLILVITLSGYHDKSSTRFDPYWIHRVVGSSTGICVVLMLLALVLKCKASLNNWEA</sequence>
<accession>A0AAN8Z6Y5</accession>
<dbReference type="EMBL" id="JBAMMX010000014">
    <property type="protein sequence ID" value="KAK6927211.1"/>
    <property type="molecule type" value="Genomic_DNA"/>
</dbReference>